<dbReference type="AlphaFoldDB" id="A0A1I7HIQ8"/>
<feature type="region of interest" description="Disordered" evidence="1">
    <location>
        <begin position="53"/>
        <end position="97"/>
    </location>
</feature>
<evidence type="ECO:0000313" key="3">
    <source>
        <dbReference type="Proteomes" id="UP000182649"/>
    </source>
</evidence>
<sequence>MLRGHCAAAIQTAMASKPEIGLATLVHQLVLKVFSSRHVETLVESQHRQAYLKTDTENTEQSKACLRKSASISKSASRRQGKRARLVRLNDKGPYRG</sequence>
<feature type="compositionally biased region" description="Basic residues" evidence="1">
    <location>
        <begin position="76"/>
        <end position="86"/>
    </location>
</feature>
<evidence type="ECO:0000313" key="2">
    <source>
        <dbReference type="EMBL" id="SFU60449.1"/>
    </source>
</evidence>
<accession>A0A1I7HIQ8</accession>
<dbReference type="Proteomes" id="UP000182649">
    <property type="component" value="Unassembled WGS sequence"/>
</dbReference>
<gene>
    <name evidence="2" type="ORF">SAMN05216417_109100</name>
</gene>
<name>A0A1I7HIQ8_9PROT</name>
<dbReference type="EMBL" id="FPBZ01000009">
    <property type="protein sequence ID" value="SFU60449.1"/>
    <property type="molecule type" value="Genomic_DNA"/>
</dbReference>
<protein>
    <submittedName>
        <fullName evidence="2">Uncharacterized protein</fullName>
    </submittedName>
</protein>
<organism evidence="2 3">
    <name type="scientific">Nitrosospira multiformis</name>
    <dbReference type="NCBI Taxonomy" id="1231"/>
    <lineage>
        <taxon>Bacteria</taxon>
        <taxon>Pseudomonadati</taxon>
        <taxon>Pseudomonadota</taxon>
        <taxon>Betaproteobacteria</taxon>
        <taxon>Nitrosomonadales</taxon>
        <taxon>Nitrosomonadaceae</taxon>
        <taxon>Nitrosospira</taxon>
    </lineage>
</organism>
<reference evidence="2 3" key="1">
    <citation type="submission" date="2016-10" db="EMBL/GenBank/DDBJ databases">
        <authorList>
            <person name="de Groot N.N."/>
        </authorList>
    </citation>
    <scope>NUCLEOTIDE SEQUENCE [LARGE SCALE GENOMIC DNA]</scope>
    <source>
        <strain evidence="2 3">Nl14</strain>
    </source>
</reference>
<feature type="compositionally biased region" description="Basic and acidic residues" evidence="1">
    <location>
        <begin position="88"/>
        <end position="97"/>
    </location>
</feature>
<proteinExistence type="predicted"/>
<evidence type="ECO:0000256" key="1">
    <source>
        <dbReference type="SAM" id="MobiDB-lite"/>
    </source>
</evidence>